<name>A0A3P6S9G3_CYLGO</name>
<evidence type="ECO:0000256" key="1">
    <source>
        <dbReference type="SAM" id="Phobius"/>
    </source>
</evidence>
<evidence type="ECO:0000313" key="2">
    <source>
        <dbReference type="EMBL" id="VDK50628.1"/>
    </source>
</evidence>
<dbReference type="EMBL" id="UYRV01003727">
    <property type="protein sequence ID" value="VDK50628.1"/>
    <property type="molecule type" value="Genomic_DNA"/>
</dbReference>
<keyword evidence="1" id="KW-0812">Transmembrane</keyword>
<evidence type="ECO:0000313" key="3">
    <source>
        <dbReference type="Proteomes" id="UP000271889"/>
    </source>
</evidence>
<proteinExistence type="predicted"/>
<organism evidence="2 3">
    <name type="scientific">Cylicostephanus goldi</name>
    <name type="common">Nematode worm</name>
    <dbReference type="NCBI Taxonomy" id="71465"/>
    <lineage>
        <taxon>Eukaryota</taxon>
        <taxon>Metazoa</taxon>
        <taxon>Ecdysozoa</taxon>
        <taxon>Nematoda</taxon>
        <taxon>Chromadorea</taxon>
        <taxon>Rhabditida</taxon>
        <taxon>Rhabditina</taxon>
        <taxon>Rhabditomorpha</taxon>
        <taxon>Strongyloidea</taxon>
        <taxon>Strongylidae</taxon>
        <taxon>Cylicostephanus</taxon>
    </lineage>
</organism>
<dbReference type="AlphaFoldDB" id="A0A3P6S9G3"/>
<keyword evidence="3" id="KW-1185">Reference proteome</keyword>
<feature type="transmembrane region" description="Helical" evidence="1">
    <location>
        <begin position="49"/>
        <end position="65"/>
    </location>
</feature>
<gene>
    <name evidence="2" type="ORF">CGOC_LOCUS1828</name>
</gene>
<keyword evidence="1" id="KW-0472">Membrane</keyword>
<accession>A0A3P6S9G3</accession>
<sequence>MQALCQEENLNSGWSPTMVNTIFMEEVELAIESTMEEDNGKVKAFSKKTAMGFCAMLIIVVLFAVR</sequence>
<reference evidence="2 3" key="1">
    <citation type="submission" date="2018-11" db="EMBL/GenBank/DDBJ databases">
        <authorList>
            <consortium name="Pathogen Informatics"/>
        </authorList>
    </citation>
    <scope>NUCLEOTIDE SEQUENCE [LARGE SCALE GENOMIC DNA]</scope>
</reference>
<protein>
    <submittedName>
        <fullName evidence="2">Uncharacterized protein</fullName>
    </submittedName>
</protein>
<dbReference type="Proteomes" id="UP000271889">
    <property type="component" value="Unassembled WGS sequence"/>
</dbReference>
<keyword evidence="1" id="KW-1133">Transmembrane helix</keyword>